<keyword evidence="3" id="KW-1185">Reference proteome</keyword>
<organism evidence="2 3">
    <name type="scientific">Niallia nealsonii</name>
    <dbReference type="NCBI Taxonomy" id="115979"/>
    <lineage>
        <taxon>Bacteria</taxon>
        <taxon>Bacillati</taxon>
        <taxon>Bacillota</taxon>
        <taxon>Bacilli</taxon>
        <taxon>Bacillales</taxon>
        <taxon>Bacillaceae</taxon>
        <taxon>Niallia</taxon>
    </lineage>
</organism>
<evidence type="ECO:0000313" key="2">
    <source>
        <dbReference type="EMBL" id="PKG25304.1"/>
    </source>
</evidence>
<dbReference type="AlphaFoldDB" id="A0A2N0Z742"/>
<protein>
    <recommendedName>
        <fullName evidence="4">DUF1700 domain-containing protein</fullName>
    </recommendedName>
</protein>
<feature type="transmembrane region" description="Helical" evidence="1">
    <location>
        <begin position="110"/>
        <end position="130"/>
    </location>
</feature>
<dbReference type="EMBL" id="PISE01000004">
    <property type="protein sequence ID" value="PKG25304.1"/>
    <property type="molecule type" value="Genomic_DNA"/>
</dbReference>
<keyword evidence="1" id="KW-0812">Transmembrane</keyword>
<dbReference type="OrthoDB" id="9804829at2"/>
<comment type="caution">
    <text evidence="2">The sequence shown here is derived from an EMBL/GenBank/DDBJ whole genome shotgun (WGS) entry which is preliminary data.</text>
</comment>
<sequence>MTKDQFLKNLDSALKPLSQAERQDIIQDYEEHFLIGVEEGKTEQDIAEALGSPNQISKELLASYHIKKVDAKATTGNMFRAIWAAIGLGFFNLVIVLGPFIALIGLIFSGWAVGISFVLSPLLILIDLVLQPGAFEFFNLFISILLCGLGIFISIGMLYVTKYFIKGFIRYLKYNVALVKGGLKHD</sequence>
<feature type="transmembrane region" description="Helical" evidence="1">
    <location>
        <begin position="137"/>
        <end position="160"/>
    </location>
</feature>
<keyword evidence="1" id="KW-1133">Transmembrane helix</keyword>
<dbReference type="Proteomes" id="UP000233375">
    <property type="component" value="Unassembled WGS sequence"/>
</dbReference>
<proteinExistence type="predicted"/>
<dbReference type="RefSeq" id="WP_101175409.1">
    <property type="nucleotide sequence ID" value="NZ_PISE01000004.1"/>
</dbReference>
<evidence type="ECO:0000256" key="1">
    <source>
        <dbReference type="SAM" id="Phobius"/>
    </source>
</evidence>
<feature type="transmembrane region" description="Helical" evidence="1">
    <location>
        <begin position="81"/>
        <end position="104"/>
    </location>
</feature>
<accession>A0A2N0Z742</accession>
<evidence type="ECO:0000313" key="3">
    <source>
        <dbReference type="Proteomes" id="UP000233375"/>
    </source>
</evidence>
<name>A0A2N0Z742_9BACI</name>
<gene>
    <name evidence="2" type="ORF">CWS01_02165</name>
</gene>
<reference evidence="2 3" key="1">
    <citation type="journal article" date="2003" name="Int. J. Syst. Evol. Microbiol.">
        <title>Bacillus nealsonii sp. nov., isolated from a spacecraft-assembly facility, whose spores are gamma-radiation resistant.</title>
        <authorList>
            <person name="Venkateswaran K."/>
            <person name="Kempf M."/>
            <person name="Chen F."/>
            <person name="Satomi M."/>
            <person name="Nicholson W."/>
            <person name="Kern R."/>
        </authorList>
    </citation>
    <scope>NUCLEOTIDE SEQUENCE [LARGE SCALE GENOMIC DNA]</scope>
    <source>
        <strain evidence="2 3">FO-92</strain>
    </source>
</reference>
<keyword evidence="1" id="KW-0472">Membrane</keyword>
<dbReference type="Pfam" id="PF22564">
    <property type="entry name" value="HAAS"/>
    <property type="match status" value="1"/>
</dbReference>
<evidence type="ECO:0008006" key="4">
    <source>
        <dbReference type="Google" id="ProtNLM"/>
    </source>
</evidence>